<protein>
    <submittedName>
        <fullName evidence="2">Aminoglycoside phosphotransferase family protein</fullName>
    </submittedName>
</protein>
<dbReference type="RefSeq" id="WP_208466570.1">
    <property type="nucleotide sequence ID" value="NZ_JAGFNS010000004.1"/>
</dbReference>
<evidence type="ECO:0000313" key="3">
    <source>
        <dbReference type="Proteomes" id="UP000679690"/>
    </source>
</evidence>
<reference evidence="2 3" key="1">
    <citation type="submission" date="2021-03" db="EMBL/GenBank/DDBJ databases">
        <title>Actinoplanes flavus sp. nov., a novel actinomycete isolated from Coconut Palm rhizosphere soil.</title>
        <authorList>
            <person name="Luo X."/>
        </authorList>
    </citation>
    <scope>NUCLEOTIDE SEQUENCE [LARGE SCALE GENOMIC DNA]</scope>
    <source>
        <strain evidence="2 3">NEAU-H7</strain>
    </source>
</reference>
<evidence type="ECO:0000313" key="2">
    <source>
        <dbReference type="EMBL" id="MBO3737355.1"/>
    </source>
</evidence>
<name>A0ABS3UF15_9ACTN</name>
<dbReference type="SUPFAM" id="SSF56112">
    <property type="entry name" value="Protein kinase-like (PK-like)"/>
    <property type="match status" value="1"/>
</dbReference>
<organism evidence="2 3">
    <name type="scientific">Actinoplanes flavus</name>
    <dbReference type="NCBI Taxonomy" id="2820290"/>
    <lineage>
        <taxon>Bacteria</taxon>
        <taxon>Bacillati</taxon>
        <taxon>Actinomycetota</taxon>
        <taxon>Actinomycetes</taxon>
        <taxon>Micromonosporales</taxon>
        <taxon>Micromonosporaceae</taxon>
        <taxon>Actinoplanes</taxon>
    </lineage>
</organism>
<dbReference type="Pfam" id="PF01636">
    <property type="entry name" value="APH"/>
    <property type="match status" value="1"/>
</dbReference>
<sequence length="257" mass="28870">MRDHSWGIVETTVLEMTRGADRYIVKAGGARDHHMAREIRAHREWLSSWTSRGRAATMLHASTTAKLLVTTYLPGVLLLDSEHATDPAAFRQAGELLAVLHGQTATVDEGYEQRENGKSLTLLDGRHRIAPSMVERLRTLIRSWPAHPATVVPTHGDWQPRNWLVHDGVVSVIDFGRAALRPAYTDFGRLVAQDFRDDPRLERAFLEGYGADPRADDGWRRSRVREAIGTACWAYDKGIEDFEAQGHRMIDEALTAV</sequence>
<feature type="domain" description="Aminoglycoside phosphotransferase" evidence="1">
    <location>
        <begin position="22"/>
        <end position="218"/>
    </location>
</feature>
<dbReference type="EMBL" id="JAGFNS010000004">
    <property type="protein sequence ID" value="MBO3737355.1"/>
    <property type="molecule type" value="Genomic_DNA"/>
</dbReference>
<comment type="caution">
    <text evidence="2">The sequence shown here is derived from an EMBL/GenBank/DDBJ whole genome shotgun (WGS) entry which is preliminary data.</text>
</comment>
<evidence type="ECO:0000259" key="1">
    <source>
        <dbReference type="Pfam" id="PF01636"/>
    </source>
</evidence>
<dbReference type="Gene3D" id="3.90.1200.10">
    <property type="match status" value="1"/>
</dbReference>
<gene>
    <name evidence="2" type="ORF">J5X75_07465</name>
</gene>
<keyword evidence="3" id="KW-1185">Reference proteome</keyword>
<dbReference type="InterPro" id="IPR011009">
    <property type="entry name" value="Kinase-like_dom_sf"/>
</dbReference>
<dbReference type="InterPro" id="IPR002575">
    <property type="entry name" value="Aminoglycoside_PTrfase"/>
</dbReference>
<accession>A0ABS3UF15</accession>
<dbReference type="Proteomes" id="UP000679690">
    <property type="component" value="Unassembled WGS sequence"/>
</dbReference>
<proteinExistence type="predicted"/>